<dbReference type="OrthoDB" id="1450030at2"/>
<sequence length="59" mass="7008">MIRKKKSKKVIETQHVFTENNQVFIKNESSYKKSTRTVWSPIPFKWVSIAKVQETLVLK</sequence>
<dbReference type="RefSeq" id="WP_133671000.1">
    <property type="nucleotide sequence ID" value="NZ_SNZW01000001.1"/>
</dbReference>
<evidence type="ECO:0000313" key="2">
    <source>
        <dbReference type="Proteomes" id="UP000295274"/>
    </source>
</evidence>
<organism evidence="1 2">
    <name type="scientific">Maribacter caenipelagi</name>
    <dbReference type="NCBI Taxonomy" id="1447781"/>
    <lineage>
        <taxon>Bacteria</taxon>
        <taxon>Pseudomonadati</taxon>
        <taxon>Bacteroidota</taxon>
        <taxon>Flavobacteriia</taxon>
        <taxon>Flavobacteriales</taxon>
        <taxon>Flavobacteriaceae</taxon>
        <taxon>Maribacter</taxon>
    </lineage>
</organism>
<name>A0A4V3E3F9_9FLAO</name>
<reference evidence="1 2" key="1">
    <citation type="submission" date="2019-03" db="EMBL/GenBank/DDBJ databases">
        <title>Genomic Encyclopedia of Type Strains, Phase III (KMG-III): the genomes of soil and plant-associated and newly described type strains.</title>
        <authorList>
            <person name="Whitman W."/>
        </authorList>
    </citation>
    <scope>NUCLEOTIDE SEQUENCE [LARGE SCALE GENOMIC DNA]</scope>
    <source>
        <strain evidence="1 2">CECT 8455</strain>
    </source>
</reference>
<keyword evidence="2" id="KW-1185">Reference proteome</keyword>
<protein>
    <submittedName>
        <fullName evidence="1">Uncharacterized protein</fullName>
    </submittedName>
</protein>
<dbReference type="AlphaFoldDB" id="A0A4V3E3F9"/>
<evidence type="ECO:0000313" key="1">
    <source>
        <dbReference type="EMBL" id="TDS20758.1"/>
    </source>
</evidence>
<comment type="caution">
    <text evidence="1">The sequence shown here is derived from an EMBL/GenBank/DDBJ whole genome shotgun (WGS) entry which is preliminary data.</text>
</comment>
<dbReference type="Proteomes" id="UP000295274">
    <property type="component" value="Unassembled WGS sequence"/>
</dbReference>
<dbReference type="EMBL" id="SNZW01000001">
    <property type="protein sequence ID" value="TDS20758.1"/>
    <property type="molecule type" value="Genomic_DNA"/>
</dbReference>
<accession>A0A4V3E3F9</accession>
<gene>
    <name evidence="1" type="ORF">DFQ03_0011</name>
</gene>
<proteinExistence type="predicted"/>